<gene>
    <name evidence="1" type="ORF">M6B38_139680</name>
</gene>
<name>A0AAX6FCU4_IRIPA</name>
<accession>A0AAX6FCU4</accession>
<reference evidence="1" key="1">
    <citation type="journal article" date="2023" name="GigaByte">
        <title>Genome assembly of the bearded iris, Iris pallida Lam.</title>
        <authorList>
            <person name="Bruccoleri R.E."/>
            <person name="Oakeley E.J."/>
            <person name="Faust A.M.E."/>
            <person name="Altorfer M."/>
            <person name="Dessus-Babus S."/>
            <person name="Burckhardt D."/>
            <person name="Oertli M."/>
            <person name="Naumann U."/>
            <person name="Petersen F."/>
            <person name="Wong J."/>
        </authorList>
    </citation>
    <scope>NUCLEOTIDE SEQUENCE</scope>
    <source>
        <strain evidence="1">GSM-AAB239-AS_SAM_17_03QT</strain>
    </source>
</reference>
<dbReference type="AlphaFoldDB" id="A0AAX6FCU4"/>
<reference evidence="1" key="2">
    <citation type="submission" date="2023-04" db="EMBL/GenBank/DDBJ databases">
        <authorList>
            <person name="Bruccoleri R.E."/>
            <person name="Oakeley E.J."/>
            <person name="Faust A.-M."/>
            <person name="Dessus-Babus S."/>
            <person name="Altorfer M."/>
            <person name="Burckhardt D."/>
            <person name="Oertli M."/>
            <person name="Naumann U."/>
            <person name="Petersen F."/>
            <person name="Wong J."/>
        </authorList>
    </citation>
    <scope>NUCLEOTIDE SEQUENCE</scope>
    <source>
        <strain evidence="1">GSM-AAB239-AS_SAM_17_03QT</strain>
        <tissue evidence="1">Leaf</tissue>
    </source>
</reference>
<dbReference type="Proteomes" id="UP001140949">
    <property type="component" value="Unassembled WGS sequence"/>
</dbReference>
<protein>
    <submittedName>
        <fullName evidence="1">BI1-like protein</fullName>
    </submittedName>
</protein>
<evidence type="ECO:0000313" key="1">
    <source>
        <dbReference type="EMBL" id="KAJ6813998.1"/>
    </source>
</evidence>
<comment type="caution">
    <text evidence="1">The sequence shown here is derived from an EMBL/GenBank/DDBJ whole genome shotgun (WGS) entry which is preliminary data.</text>
</comment>
<keyword evidence="2" id="KW-1185">Reference proteome</keyword>
<evidence type="ECO:0000313" key="2">
    <source>
        <dbReference type="Proteomes" id="UP001140949"/>
    </source>
</evidence>
<organism evidence="1 2">
    <name type="scientific">Iris pallida</name>
    <name type="common">Sweet iris</name>
    <dbReference type="NCBI Taxonomy" id="29817"/>
    <lineage>
        <taxon>Eukaryota</taxon>
        <taxon>Viridiplantae</taxon>
        <taxon>Streptophyta</taxon>
        <taxon>Embryophyta</taxon>
        <taxon>Tracheophyta</taxon>
        <taxon>Spermatophyta</taxon>
        <taxon>Magnoliopsida</taxon>
        <taxon>Liliopsida</taxon>
        <taxon>Asparagales</taxon>
        <taxon>Iridaceae</taxon>
        <taxon>Iridoideae</taxon>
        <taxon>Irideae</taxon>
        <taxon>Iris</taxon>
    </lineage>
</organism>
<sequence>MANIQALRDMGVEGSTSITNKLDSNLITEKEQYCMWQYSQEKLYSRH</sequence>
<dbReference type="EMBL" id="JANAVB010029820">
    <property type="protein sequence ID" value="KAJ6813998.1"/>
    <property type="molecule type" value="Genomic_DNA"/>
</dbReference>
<proteinExistence type="predicted"/>